<keyword evidence="1" id="KW-0175">Coiled coil</keyword>
<evidence type="ECO:0000313" key="3">
    <source>
        <dbReference type="EMBL" id="OMJ83199.1"/>
    </source>
</evidence>
<accession>A0A1R2C2L9</accession>
<dbReference type="AlphaFoldDB" id="A0A1R2C2L9"/>
<protein>
    <submittedName>
        <fullName evidence="3">Uncharacterized protein</fullName>
    </submittedName>
</protein>
<proteinExistence type="predicted"/>
<gene>
    <name evidence="3" type="ORF">SteCoe_15912</name>
</gene>
<organism evidence="3 4">
    <name type="scientific">Stentor coeruleus</name>
    <dbReference type="NCBI Taxonomy" id="5963"/>
    <lineage>
        <taxon>Eukaryota</taxon>
        <taxon>Sar</taxon>
        <taxon>Alveolata</taxon>
        <taxon>Ciliophora</taxon>
        <taxon>Postciliodesmatophora</taxon>
        <taxon>Heterotrichea</taxon>
        <taxon>Heterotrichida</taxon>
        <taxon>Stentoridae</taxon>
        <taxon>Stentor</taxon>
    </lineage>
</organism>
<feature type="coiled-coil region" evidence="1">
    <location>
        <begin position="104"/>
        <end position="145"/>
    </location>
</feature>
<dbReference type="OrthoDB" id="436703at2759"/>
<sequence length="151" mass="17187">MKNSSEFQKLEPTYEDPTGPKSQFMNSTAGLGATGSASLKGKLLSLEELVRSITEEMNYHKKEVQILRSEKDTLEGVLNMKIVDVRKSLMNEITRVEDEMKRHFAHQKAENSRLQQQITQLKGEKTSLQQQLLGLQRRIAELENQIGNEDA</sequence>
<keyword evidence="4" id="KW-1185">Reference proteome</keyword>
<feature type="region of interest" description="Disordered" evidence="2">
    <location>
        <begin position="1"/>
        <end position="31"/>
    </location>
</feature>
<name>A0A1R2C2L9_9CILI</name>
<dbReference type="Proteomes" id="UP000187209">
    <property type="component" value="Unassembled WGS sequence"/>
</dbReference>
<reference evidence="3 4" key="1">
    <citation type="submission" date="2016-11" db="EMBL/GenBank/DDBJ databases">
        <title>The macronuclear genome of Stentor coeruleus: a giant cell with tiny introns.</title>
        <authorList>
            <person name="Slabodnick M."/>
            <person name="Ruby J.G."/>
            <person name="Reiff S.B."/>
            <person name="Swart E.C."/>
            <person name="Gosai S."/>
            <person name="Prabakaran S."/>
            <person name="Witkowska E."/>
            <person name="Larue G.E."/>
            <person name="Fisher S."/>
            <person name="Freeman R.M."/>
            <person name="Gunawardena J."/>
            <person name="Chu W."/>
            <person name="Stover N.A."/>
            <person name="Gregory B.D."/>
            <person name="Nowacki M."/>
            <person name="Derisi J."/>
            <person name="Roy S.W."/>
            <person name="Marshall W.F."/>
            <person name="Sood P."/>
        </authorList>
    </citation>
    <scope>NUCLEOTIDE SEQUENCE [LARGE SCALE GENOMIC DNA]</scope>
    <source>
        <strain evidence="3">WM001</strain>
    </source>
</reference>
<evidence type="ECO:0000256" key="2">
    <source>
        <dbReference type="SAM" id="MobiDB-lite"/>
    </source>
</evidence>
<dbReference type="EMBL" id="MPUH01000312">
    <property type="protein sequence ID" value="OMJ83199.1"/>
    <property type="molecule type" value="Genomic_DNA"/>
</dbReference>
<evidence type="ECO:0000256" key="1">
    <source>
        <dbReference type="SAM" id="Coils"/>
    </source>
</evidence>
<comment type="caution">
    <text evidence="3">The sequence shown here is derived from an EMBL/GenBank/DDBJ whole genome shotgun (WGS) entry which is preliminary data.</text>
</comment>
<evidence type="ECO:0000313" key="4">
    <source>
        <dbReference type="Proteomes" id="UP000187209"/>
    </source>
</evidence>
<feature type="compositionally biased region" description="Polar residues" evidence="2">
    <location>
        <begin position="20"/>
        <end position="29"/>
    </location>
</feature>